<dbReference type="Proteomes" id="UP000176645">
    <property type="component" value="Unassembled WGS sequence"/>
</dbReference>
<evidence type="ECO:0000313" key="3">
    <source>
        <dbReference type="Proteomes" id="UP000176645"/>
    </source>
</evidence>
<name>A0A1G1WK97_9BACT</name>
<sequence>MSKVNHKQVKKKKFKLLLDSAFAKPEFFPQLKKKANLAHTVHDLGLSTQAEDGEIYQRAVKEDRFVLTVNFKDFKKLVKKDKPGIIGIESHLANQEIDNLVSDFISGKDPEDFVGKAIKIKVRS</sequence>
<evidence type="ECO:0000259" key="1">
    <source>
        <dbReference type="Pfam" id="PF18480"/>
    </source>
</evidence>
<dbReference type="Pfam" id="PF18480">
    <property type="entry name" value="DUF5615"/>
    <property type="match status" value="1"/>
</dbReference>
<accession>A0A1G1WK97</accession>
<dbReference type="AlphaFoldDB" id="A0A1G1WK97"/>
<protein>
    <recommendedName>
        <fullName evidence="1">DUF5615 domain-containing protein</fullName>
    </recommendedName>
</protein>
<proteinExistence type="predicted"/>
<comment type="caution">
    <text evidence="2">The sequence shown here is derived from an EMBL/GenBank/DDBJ whole genome shotgun (WGS) entry which is preliminary data.</text>
</comment>
<dbReference type="InterPro" id="IPR041049">
    <property type="entry name" value="DUF5615"/>
</dbReference>
<evidence type="ECO:0000313" key="2">
    <source>
        <dbReference type="EMBL" id="OGY27830.1"/>
    </source>
</evidence>
<reference evidence="2 3" key="1">
    <citation type="journal article" date="2016" name="Nat. Commun.">
        <title>Thousands of microbial genomes shed light on interconnected biogeochemical processes in an aquifer system.</title>
        <authorList>
            <person name="Anantharaman K."/>
            <person name="Brown C.T."/>
            <person name="Hug L.A."/>
            <person name="Sharon I."/>
            <person name="Castelle C.J."/>
            <person name="Probst A.J."/>
            <person name="Thomas B.C."/>
            <person name="Singh A."/>
            <person name="Wilkins M.J."/>
            <person name="Karaoz U."/>
            <person name="Brodie E.L."/>
            <person name="Williams K.H."/>
            <person name="Hubbard S.S."/>
            <person name="Banfield J.F."/>
        </authorList>
    </citation>
    <scope>NUCLEOTIDE SEQUENCE [LARGE SCALE GENOMIC DNA]</scope>
</reference>
<organism evidence="2 3">
    <name type="scientific">Candidatus Woykebacteria bacterium RBG_19FT_COMBO_43_10</name>
    <dbReference type="NCBI Taxonomy" id="1802598"/>
    <lineage>
        <taxon>Bacteria</taxon>
        <taxon>Candidatus Woykeibacteriota</taxon>
    </lineage>
</organism>
<dbReference type="EMBL" id="MHCU01000021">
    <property type="protein sequence ID" value="OGY27830.1"/>
    <property type="molecule type" value="Genomic_DNA"/>
</dbReference>
<feature type="domain" description="DUF5615" evidence="1">
    <location>
        <begin position="15"/>
        <end position="115"/>
    </location>
</feature>
<gene>
    <name evidence="2" type="ORF">A2Z42_02875</name>
</gene>